<keyword evidence="1" id="KW-1133">Transmembrane helix</keyword>
<dbReference type="AlphaFoldDB" id="A0A3G2HR25"/>
<keyword evidence="1" id="KW-0812">Transmembrane</keyword>
<protein>
    <recommendedName>
        <fullName evidence="4">Type II secretion system protein M</fullName>
    </recommendedName>
</protein>
<dbReference type="EMBL" id="CP032153">
    <property type="protein sequence ID" value="AYN19504.1"/>
    <property type="molecule type" value="Genomic_DNA"/>
</dbReference>
<dbReference type="Pfam" id="PF04612">
    <property type="entry name" value="T2SSM"/>
    <property type="match status" value="1"/>
</dbReference>
<name>A0A3G2HR25_9BURK</name>
<reference evidence="2 3" key="1">
    <citation type="submission" date="2018-09" db="EMBL/GenBank/DDBJ databases">
        <title>Complete genome sequence of the hydrocarbonoclastic bacterium Alcaligenes aquatilis QD168, isolated from a crude-oil polluted marine sediment of Central Chile.</title>
        <authorList>
            <person name="Duran R.E."/>
            <person name="Barra B."/>
            <person name="Salva-Serra F."/>
            <person name="Mendez V."/>
            <person name="Moore E.R.B."/>
            <person name="Seeger M."/>
        </authorList>
    </citation>
    <scope>NUCLEOTIDE SEQUENCE [LARGE SCALE GENOMIC DNA]</scope>
    <source>
        <strain evidence="2 3">QD168</strain>
    </source>
</reference>
<sequence length="209" mass="22972">MIGRLSLFRAQGAAKSIRKAIAPANAVITRWRERVQPSVSQAVNRWHGLRSRERKQVLVMLGVLIAAVLWLLFTKPALDSLRYWVDEMPRLRSQAAALQDVLADVSVPSSAGGTFTQPASERIRVSLEQRGFGGTYQVRNSGSEIVVEIEHPVMSAQFVAWLMMAPATVGLSVKQVTLQRDHSTPAAQTSQITATVTLAEQQQQSRNGT</sequence>
<keyword evidence="1" id="KW-0472">Membrane</keyword>
<feature type="transmembrane region" description="Helical" evidence="1">
    <location>
        <begin position="57"/>
        <end position="73"/>
    </location>
</feature>
<evidence type="ECO:0008006" key="4">
    <source>
        <dbReference type="Google" id="ProtNLM"/>
    </source>
</evidence>
<dbReference type="OrthoDB" id="8852411at2"/>
<dbReference type="GO" id="GO:0015627">
    <property type="term" value="C:type II protein secretion system complex"/>
    <property type="evidence" value="ECO:0007669"/>
    <property type="project" value="InterPro"/>
</dbReference>
<evidence type="ECO:0000313" key="3">
    <source>
        <dbReference type="Proteomes" id="UP000268070"/>
    </source>
</evidence>
<dbReference type="Proteomes" id="UP000268070">
    <property type="component" value="Chromosome"/>
</dbReference>
<evidence type="ECO:0000256" key="1">
    <source>
        <dbReference type="SAM" id="Phobius"/>
    </source>
</evidence>
<evidence type="ECO:0000313" key="2">
    <source>
        <dbReference type="EMBL" id="AYN19504.1"/>
    </source>
</evidence>
<dbReference type="KEGG" id="aaqu:D3M96_02505"/>
<dbReference type="GO" id="GO:0015628">
    <property type="term" value="P:protein secretion by the type II secretion system"/>
    <property type="evidence" value="ECO:0007669"/>
    <property type="project" value="InterPro"/>
</dbReference>
<organism evidence="2 3">
    <name type="scientific">Alcaligenes aquatilis</name>
    <dbReference type="NCBI Taxonomy" id="323284"/>
    <lineage>
        <taxon>Bacteria</taxon>
        <taxon>Pseudomonadati</taxon>
        <taxon>Pseudomonadota</taxon>
        <taxon>Betaproteobacteria</taxon>
        <taxon>Burkholderiales</taxon>
        <taxon>Alcaligenaceae</taxon>
        <taxon>Alcaligenes</taxon>
    </lineage>
</organism>
<dbReference type="InterPro" id="IPR007690">
    <property type="entry name" value="T2SS_GspM"/>
</dbReference>
<gene>
    <name evidence="2" type="ORF">D3M96_02505</name>
</gene>
<dbReference type="RefSeq" id="WP_121737906.1">
    <property type="nucleotide sequence ID" value="NZ_CP032153.1"/>
</dbReference>
<proteinExistence type="predicted"/>
<accession>A0A3G2HR25</accession>